<evidence type="ECO:0000256" key="1">
    <source>
        <dbReference type="SAM" id="Phobius"/>
    </source>
</evidence>
<keyword evidence="3" id="KW-1185">Reference proteome</keyword>
<gene>
    <name evidence="2" type="ORF">QLQ83_06050</name>
</gene>
<organism evidence="2 3">
    <name type="scientific">Halomonas rhizosphaerae</name>
    <dbReference type="NCBI Taxonomy" id="3043296"/>
    <lineage>
        <taxon>Bacteria</taxon>
        <taxon>Pseudomonadati</taxon>
        <taxon>Pseudomonadota</taxon>
        <taxon>Gammaproteobacteria</taxon>
        <taxon>Oceanospirillales</taxon>
        <taxon>Halomonadaceae</taxon>
        <taxon>Halomonas</taxon>
    </lineage>
</organism>
<comment type="caution">
    <text evidence="2">The sequence shown here is derived from an EMBL/GenBank/DDBJ whole genome shotgun (WGS) entry which is preliminary data.</text>
</comment>
<dbReference type="EMBL" id="JASCQP010000018">
    <property type="protein sequence ID" value="MDI5890650.1"/>
    <property type="molecule type" value="Genomic_DNA"/>
</dbReference>
<keyword evidence="1" id="KW-1133">Transmembrane helix</keyword>
<proteinExistence type="predicted"/>
<evidence type="ECO:0000313" key="3">
    <source>
        <dbReference type="Proteomes" id="UP001225957"/>
    </source>
</evidence>
<keyword evidence="1" id="KW-0472">Membrane</keyword>
<dbReference type="Proteomes" id="UP001225957">
    <property type="component" value="Unassembled WGS sequence"/>
</dbReference>
<keyword evidence="1" id="KW-0812">Transmembrane</keyword>
<feature type="transmembrane region" description="Helical" evidence="1">
    <location>
        <begin position="37"/>
        <end position="58"/>
    </location>
</feature>
<accession>A0ABT6UXF1</accession>
<dbReference type="RefSeq" id="WP_282734625.1">
    <property type="nucleotide sequence ID" value="NZ_JASCQP010000018.1"/>
</dbReference>
<evidence type="ECO:0000313" key="2">
    <source>
        <dbReference type="EMBL" id="MDI5890650.1"/>
    </source>
</evidence>
<name>A0ABT6UXF1_9GAMM</name>
<protein>
    <submittedName>
        <fullName evidence="2">Uncharacterized protein</fullName>
    </submittedName>
</protein>
<reference evidence="2 3" key="1">
    <citation type="submission" date="2023-04" db="EMBL/GenBank/DDBJ databases">
        <title>Halomonas strains isolated from rhizosphere soil.</title>
        <authorList>
            <person name="Xu L."/>
            <person name="Sun J.-Q."/>
        </authorList>
    </citation>
    <scope>NUCLEOTIDE SEQUENCE [LARGE SCALE GENOMIC DNA]</scope>
    <source>
        <strain evidence="2 3">LR5S20</strain>
    </source>
</reference>
<sequence length="65" mass="6587">MTTWLPAICVGIVVLCTLWLASDPAFAHGRDRALGGAIGFVGGLVIAAIVFAMVRAGAWAMGVGS</sequence>